<dbReference type="EMBL" id="JACNEP010000007">
    <property type="protein sequence ID" value="MBC3766333.1"/>
    <property type="molecule type" value="Genomic_DNA"/>
</dbReference>
<comment type="subcellular location">
    <subcellularLocation>
        <location evidence="1">Cell outer membrane</location>
    </subcellularLocation>
</comment>
<dbReference type="GO" id="GO:0009279">
    <property type="term" value="C:cell outer membrane"/>
    <property type="evidence" value="ECO:0007669"/>
    <property type="project" value="UniProtKB-SubCell"/>
</dbReference>
<reference evidence="7" key="1">
    <citation type="journal article" date="2018" name="Int. J. Syst. Evol. Microbiol.">
        <title>Neptunicella marina gen. nov., sp. nov., isolated from surface seawater.</title>
        <authorList>
            <person name="Liu X."/>
            <person name="Lai Q."/>
            <person name="Du Y."/>
            <person name="Zhang X."/>
            <person name="Liu Z."/>
            <person name="Sun F."/>
            <person name="Shao Z."/>
        </authorList>
    </citation>
    <scope>NUCLEOTIDE SEQUENCE</scope>
    <source>
        <strain evidence="7">S27-2</strain>
    </source>
</reference>
<dbReference type="AlphaFoldDB" id="A0A8J6IVP5"/>
<dbReference type="PANTHER" id="PTHR38776:SF1">
    <property type="entry name" value="MLTA-INTERACTING PROTEIN-RELATED"/>
    <property type="match status" value="1"/>
</dbReference>
<name>A0A8J6IVP5_9ALTE</name>
<organism evidence="7 8">
    <name type="scientific">Neptunicella marina</name>
    <dbReference type="NCBI Taxonomy" id="2125989"/>
    <lineage>
        <taxon>Bacteria</taxon>
        <taxon>Pseudomonadati</taxon>
        <taxon>Pseudomonadota</taxon>
        <taxon>Gammaproteobacteria</taxon>
        <taxon>Alteromonadales</taxon>
        <taxon>Alteromonadaceae</taxon>
        <taxon>Neptunicella</taxon>
    </lineage>
</organism>
<dbReference type="InterPro" id="IPR010583">
    <property type="entry name" value="MipA"/>
</dbReference>
<dbReference type="GO" id="GO:0009252">
    <property type="term" value="P:peptidoglycan biosynthetic process"/>
    <property type="evidence" value="ECO:0007669"/>
    <property type="project" value="TreeGrafter"/>
</dbReference>
<keyword evidence="3 6" id="KW-0732">Signal</keyword>
<accession>A0A8J6IVP5</accession>
<evidence type="ECO:0000313" key="7">
    <source>
        <dbReference type="EMBL" id="MBC3766333.1"/>
    </source>
</evidence>
<keyword evidence="8" id="KW-1185">Reference proteome</keyword>
<dbReference type="RefSeq" id="WP_186506859.1">
    <property type="nucleotide sequence ID" value="NZ_JACNEP010000007.1"/>
</dbReference>
<evidence type="ECO:0000256" key="2">
    <source>
        <dbReference type="ARBA" id="ARBA00005722"/>
    </source>
</evidence>
<feature type="signal peptide" evidence="6">
    <location>
        <begin position="1"/>
        <end position="26"/>
    </location>
</feature>
<dbReference type="Pfam" id="PF06629">
    <property type="entry name" value="MipA"/>
    <property type="match status" value="1"/>
</dbReference>
<evidence type="ECO:0000256" key="5">
    <source>
        <dbReference type="ARBA" id="ARBA00023237"/>
    </source>
</evidence>
<dbReference type="SUPFAM" id="SSF56925">
    <property type="entry name" value="OMPA-like"/>
    <property type="match status" value="1"/>
</dbReference>
<evidence type="ECO:0000256" key="6">
    <source>
        <dbReference type="SAM" id="SignalP"/>
    </source>
</evidence>
<dbReference type="PANTHER" id="PTHR38776">
    <property type="entry name" value="MLTA-INTERACTING PROTEIN-RELATED"/>
    <property type="match status" value="1"/>
</dbReference>
<protein>
    <submittedName>
        <fullName evidence="7">MipA/OmpV family protein</fullName>
    </submittedName>
</protein>
<feature type="chain" id="PRO_5035212392" evidence="6">
    <location>
        <begin position="27"/>
        <end position="283"/>
    </location>
</feature>
<dbReference type="InterPro" id="IPR011250">
    <property type="entry name" value="OMP/PagP_B-barrel"/>
</dbReference>
<comment type="caution">
    <text evidence="7">The sequence shown here is derived from an EMBL/GenBank/DDBJ whole genome shotgun (WGS) entry which is preliminary data.</text>
</comment>
<evidence type="ECO:0000256" key="3">
    <source>
        <dbReference type="ARBA" id="ARBA00022729"/>
    </source>
</evidence>
<gene>
    <name evidence="7" type="ORF">H8B19_10610</name>
</gene>
<reference evidence="7" key="2">
    <citation type="submission" date="2020-08" db="EMBL/GenBank/DDBJ databases">
        <authorList>
            <person name="Lai Q."/>
        </authorList>
    </citation>
    <scope>NUCLEOTIDE SEQUENCE</scope>
    <source>
        <strain evidence="7">S27-2</strain>
    </source>
</reference>
<evidence type="ECO:0000256" key="4">
    <source>
        <dbReference type="ARBA" id="ARBA00023136"/>
    </source>
</evidence>
<sequence>MQQSFKSYFLALSAFCLSMVASQTLAKDIGQTLRDNSIESGFHNNYIELGMQAFYGTGPTFSETSDHIAIINIIINGSYQWDDFFIEMHGEDARGLSLGYNAWNSENWSFDILASDSFGQSQYENRLWARQELKHWRDGGNWIVGGRLMGYFGNNMVQFTLQHDATNDHKGNLASLVLGRSWQLRNWNVHSMIGVEFGDEKLNNFFVGVDKRRASYYDLPRYKSGNSISYSAEIGVTYPISEDWVFKAATRVTSLDDSIVDSPFYQTKKSSAVSVRTSINYVF</sequence>
<comment type="similarity">
    <text evidence="2">Belongs to the MipA/OmpV family.</text>
</comment>
<proteinExistence type="inferred from homology"/>
<keyword evidence="5" id="KW-0998">Cell outer membrane</keyword>
<evidence type="ECO:0000313" key="8">
    <source>
        <dbReference type="Proteomes" id="UP000601768"/>
    </source>
</evidence>
<keyword evidence="4" id="KW-0472">Membrane</keyword>
<dbReference type="Proteomes" id="UP000601768">
    <property type="component" value="Unassembled WGS sequence"/>
</dbReference>
<evidence type="ECO:0000256" key="1">
    <source>
        <dbReference type="ARBA" id="ARBA00004442"/>
    </source>
</evidence>